<feature type="compositionally biased region" description="Acidic residues" evidence="1">
    <location>
        <begin position="445"/>
        <end position="460"/>
    </location>
</feature>
<dbReference type="EMBL" id="JBBXJM010000002">
    <property type="protein sequence ID" value="KAL1411875.1"/>
    <property type="molecule type" value="Genomic_DNA"/>
</dbReference>
<evidence type="ECO:0000313" key="3">
    <source>
        <dbReference type="Proteomes" id="UP001565368"/>
    </source>
</evidence>
<sequence length="605" mass="64927">MRRRHSVEREQARCTTDLTHFGALSALHFSSFPTRFPFDPPSNGRRNPARHELDADTPDPRRPLPPVYVARVSPLTSAGKPKPKSRLRSSLGGLTRAVGSLFAGGGGAPTTLPPASSLQPVIALAGAAAVDAQQLIAALRAVGVFATDLRAAVTLLQEEGTDSAEIDIATATGDMLLAFLCGAAACARFLCACDEIGDAHDADDADDAVRRDTHAALRQCLEGTFILLPTLRGLQCPPKNVTAAVVAVERAVLASLFPDSGPGVLAPSFAPILEHARNLLDGANNSARLHTGRGRRNSASPPFDQTAAARAHALLGLYAGCVAGVERLPSPAQQESVLDSRHRAERERCRSLRVALEVKLLAADLAFSLVSLSMDAVTRRAQELLEASDDEGDREEDDDGIAWEDKAEAGLRACLSSATEIIHHHRSSVLVDELVREDWLGVEDVDEDGCEAEGEGEGDAGENGMNDSNGHGHDLASDRSEYSSDYDENDETASTSTRQTEAEGQPAPLQALFTLHDQYEEQRAAVWMQLAPDLRPKMGAFLRGTDGQLRQQWYEFGAAALLDFSPDDLLDHGLSRDKLDKLIDSGGEKKKKKKSPNKRARSGRA</sequence>
<name>A0ABR3QB51_9TREE</name>
<feature type="region of interest" description="Disordered" evidence="1">
    <location>
        <begin position="35"/>
        <end position="67"/>
    </location>
</feature>
<evidence type="ECO:0000256" key="1">
    <source>
        <dbReference type="SAM" id="MobiDB-lite"/>
    </source>
</evidence>
<feature type="compositionally biased region" description="Basic and acidic residues" evidence="1">
    <location>
        <begin position="49"/>
        <end position="62"/>
    </location>
</feature>
<feature type="region of interest" description="Disordered" evidence="1">
    <location>
        <begin position="445"/>
        <end position="505"/>
    </location>
</feature>
<evidence type="ECO:0008006" key="4">
    <source>
        <dbReference type="Google" id="ProtNLM"/>
    </source>
</evidence>
<keyword evidence="3" id="KW-1185">Reference proteome</keyword>
<proteinExistence type="predicted"/>
<comment type="caution">
    <text evidence="2">The sequence shown here is derived from an EMBL/GenBank/DDBJ whole genome shotgun (WGS) entry which is preliminary data.</text>
</comment>
<gene>
    <name evidence="2" type="ORF">Q8F55_002854</name>
</gene>
<evidence type="ECO:0000313" key="2">
    <source>
        <dbReference type="EMBL" id="KAL1411875.1"/>
    </source>
</evidence>
<dbReference type="GeneID" id="95983897"/>
<feature type="compositionally biased region" description="Basic residues" evidence="1">
    <location>
        <begin position="589"/>
        <end position="605"/>
    </location>
</feature>
<dbReference type="Proteomes" id="UP001565368">
    <property type="component" value="Unassembled WGS sequence"/>
</dbReference>
<accession>A0ABR3QB51</accession>
<feature type="compositionally biased region" description="Basic and acidic residues" evidence="1">
    <location>
        <begin position="470"/>
        <end position="482"/>
    </location>
</feature>
<dbReference type="RefSeq" id="XP_069211819.1">
    <property type="nucleotide sequence ID" value="XM_069351433.1"/>
</dbReference>
<organism evidence="2 3">
    <name type="scientific">Vanrija albida</name>
    <dbReference type="NCBI Taxonomy" id="181172"/>
    <lineage>
        <taxon>Eukaryota</taxon>
        <taxon>Fungi</taxon>
        <taxon>Dikarya</taxon>
        <taxon>Basidiomycota</taxon>
        <taxon>Agaricomycotina</taxon>
        <taxon>Tremellomycetes</taxon>
        <taxon>Trichosporonales</taxon>
        <taxon>Trichosporonaceae</taxon>
        <taxon>Vanrija</taxon>
    </lineage>
</organism>
<feature type="region of interest" description="Disordered" evidence="1">
    <location>
        <begin position="581"/>
        <end position="605"/>
    </location>
</feature>
<reference evidence="2 3" key="1">
    <citation type="submission" date="2023-08" db="EMBL/GenBank/DDBJ databases">
        <title>Annotated Genome Sequence of Vanrija albida AlHP1.</title>
        <authorList>
            <person name="Herzog R."/>
        </authorList>
    </citation>
    <scope>NUCLEOTIDE SEQUENCE [LARGE SCALE GENOMIC DNA]</scope>
    <source>
        <strain evidence="2 3">AlHP1</strain>
    </source>
</reference>
<protein>
    <recommendedName>
        <fullName evidence="4">SAM domain-containing protein</fullName>
    </recommendedName>
</protein>